<keyword evidence="4" id="KW-1185">Reference proteome</keyword>
<proteinExistence type="predicted"/>
<keyword evidence="2" id="KW-0732">Signal</keyword>
<dbReference type="GO" id="GO:0016020">
    <property type="term" value="C:membrane"/>
    <property type="evidence" value="ECO:0007669"/>
    <property type="project" value="UniProtKB-SubCell"/>
</dbReference>
<reference evidence="3" key="1">
    <citation type="submission" date="2022-04" db="EMBL/GenBank/DDBJ databases">
        <title>Carnegiea gigantea Genome sequencing and assembly v2.</title>
        <authorList>
            <person name="Copetti D."/>
            <person name="Sanderson M.J."/>
            <person name="Burquez A."/>
            <person name="Wojciechowski M.F."/>
        </authorList>
    </citation>
    <scope>NUCLEOTIDE SEQUENCE</scope>
    <source>
        <strain evidence="3">SGP5-SGP5p</strain>
        <tissue evidence="3">Aerial part</tissue>
    </source>
</reference>
<feature type="chain" id="PRO_5040255782" evidence="2">
    <location>
        <begin position="24"/>
        <end position="188"/>
    </location>
</feature>
<name>A0A9Q1JXT5_9CARY</name>
<comment type="caution">
    <text evidence="3">The sequence shown here is derived from an EMBL/GenBank/DDBJ whole genome shotgun (WGS) entry which is preliminary data.</text>
</comment>
<dbReference type="PANTHER" id="PTHR45651:SF9">
    <property type="entry name" value="CYCLIC NUCLEOTIDE-GATED ION CHANNEL 14-RELATED"/>
    <property type="match status" value="1"/>
</dbReference>
<dbReference type="Proteomes" id="UP001153076">
    <property type="component" value="Unassembled WGS sequence"/>
</dbReference>
<feature type="signal peptide" evidence="2">
    <location>
        <begin position="1"/>
        <end position="23"/>
    </location>
</feature>
<accession>A0A9Q1JXT5</accession>
<evidence type="ECO:0000313" key="3">
    <source>
        <dbReference type="EMBL" id="KAJ8432858.1"/>
    </source>
</evidence>
<dbReference type="PANTHER" id="PTHR45651">
    <property type="entry name" value="CYCLIC NUCLEOTIDE-GATED ION CHANNEL 15-RELATED-RELATED"/>
    <property type="match status" value="1"/>
</dbReference>
<dbReference type="GO" id="GO:0034220">
    <property type="term" value="P:monoatomic ion transmembrane transport"/>
    <property type="evidence" value="ECO:0007669"/>
    <property type="project" value="UniProtKB-KW"/>
</dbReference>
<evidence type="ECO:0000256" key="2">
    <source>
        <dbReference type="SAM" id="SignalP"/>
    </source>
</evidence>
<dbReference type="AlphaFoldDB" id="A0A9Q1JXT5"/>
<gene>
    <name evidence="3" type="ORF">Cgig2_033863</name>
</gene>
<keyword evidence="1" id="KW-0406">Ion transport</keyword>
<organism evidence="3 4">
    <name type="scientific">Carnegiea gigantea</name>
    <dbReference type="NCBI Taxonomy" id="171969"/>
    <lineage>
        <taxon>Eukaryota</taxon>
        <taxon>Viridiplantae</taxon>
        <taxon>Streptophyta</taxon>
        <taxon>Embryophyta</taxon>
        <taxon>Tracheophyta</taxon>
        <taxon>Spermatophyta</taxon>
        <taxon>Magnoliopsida</taxon>
        <taxon>eudicotyledons</taxon>
        <taxon>Gunneridae</taxon>
        <taxon>Pentapetalae</taxon>
        <taxon>Caryophyllales</taxon>
        <taxon>Cactineae</taxon>
        <taxon>Cactaceae</taxon>
        <taxon>Cactoideae</taxon>
        <taxon>Echinocereeae</taxon>
        <taxon>Carnegiea</taxon>
    </lineage>
</organism>
<keyword evidence="1" id="KW-0407">Ion channel</keyword>
<protein>
    <submittedName>
        <fullName evidence="3">Uncharacterized protein</fullName>
    </submittedName>
</protein>
<evidence type="ECO:0000256" key="1">
    <source>
        <dbReference type="ARBA" id="ARBA00023303"/>
    </source>
</evidence>
<dbReference type="EMBL" id="JAKOGI010000578">
    <property type="protein sequence ID" value="KAJ8432858.1"/>
    <property type="molecule type" value="Genomic_DNA"/>
</dbReference>
<keyword evidence="1" id="KW-0813">Transport</keyword>
<evidence type="ECO:0000313" key="4">
    <source>
        <dbReference type="Proteomes" id="UP001153076"/>
    </source>
</evidence>
<sequence>MGGHENPLLAWAAVCSWVPLSRSFVHLLISFTCYMPCPSFESPLLHLAQGCYRPYGGGELATDRREIARGHLRSDSFFIDFVAAVPFPQVPGASGYFMLIERNTTCWKSACSHEVGCDIRFLDCHTFDEDSHRNWEGTTAVFSKFDPTNANSTFDYGIFKDAMAKGIVSDQFTDKLFNCLRGMSASKT</sequence>